<dbReference type="SUPFAM" id="SSF55486">
    <property type="entry name" value="Metalloproteases ('zincins'), catalytic domain"/>
    <property type="match status" value="1"/>
</dbReference>
<proteinExistence type="predicted"/>
<feature type="chain" id="PRO_5024277490" description="Peptidase M12B domain-containing protein" evidence="3">
    <location>
        <begin position="22"/>
        <end position="458"/>
    </location>
</feature>
<dbReference type="PANTHER" id="PTHR11905">
    <property type="entry name" value="ADAM A DISINTEGRIN AND METALLOPROTEASE DOMAIN"/>
    <property type="match status" value="1"/>
</dbReference>
<feature type="binding site" evidence="2">
    <location>
        <position position="389"/>
    </location>
    <ligand>
        <name>Zn(2+)</name>
        <dbReference type="ChEBI" id="CHEBI:29105"/>
        <note>catalytic</note>
    </ligand>
</feature>
<keyword evidence="6" id="KW-1185">Reference proteome</keyword>
<evidence type="ECO:0000259" key="4">
    <source>
        <dbReference type="PROSITE" id="PS50215"/>
    </source>
</evidence>
<sequence>MTEYSLRIFICLYFLRWTAECASSDTRNKYKGTFGETPAHYEIVVPHKITETGEFITHTIPHHFKRSYYEKRQEKAMGPEDTIHYMVPISGEKHHLVLSPNNDVIAPGMIVEIHDGRKISDRKIRKLGNTQCHYKGNIKGQKGSTVALSTCYGLSGYIRTKDGHFIIEPVEGHDALSGNEHEHILYAHETDPPLDDVNCEMKGNLAKILARRAVNENRKREDGGKPCNTSEYHIEAMVVIDKTMLERHKEIDVENYVLTVFNMAHALYHDASLGTNINLAIVRLIRLEEEENKLNLAINKNARKTLEFFQDWQQKINPGDDTHPNHHDLAVLLTRIDICGDENNCGILGASVVGGVCDPKHQAVLCEDSGLRLGFVIAHEIGHTLAIPHDGKEIGCNASLPNGLSTVMNPSVNIRSSEWSTCSRKFLSMFIDLGKVMENVSSTHPPTTASKCKIFYPA</sequence>
<dbReference type="InterPro" id="IPR001590">
    <property type="entry name" value="Peptidase_M12B"/>
</dbReference>
<comment type="caution">
    <text evidence="2">Lacks conserved residue(s) required for the propagation of feature annotation.</text>
</comment>
<evidence type="ECO:0000256" key="1">
    <source>
        <dbReference type="ARBA" id="ARBA00023157"/>
    </source>
</evidence>
<keyword evidence="3" id="KW-0732">Signal</keyword>
<dbReference type="CDD" id="cd04273">
    <property type="entry name" value="ZnMc_ADAMTS_like"/>
    <property type="match status" value="1"/>
</dbReference>
<feature type="signal peptide" evidence="3">
    <location>
        <begin position="1"/>
        <end position="21"/>
    </location>
</feature>
<reference evidence="5 6" key="1">
    <citation type="journal article" date="2018" name="Elife">
        <title>Firefly genomes illuminate parallel origins of bioluminescence in beetles.</title>
        <authorList>
            <person name="Fallon T.R."/>
            <person name="Lower S.E."/>
            <person name="Chang C.H."/>
            <person name="Bessho-Uehara M."/>
            <person name="Martin G.J."/>
            <person name="Bewick A.J."/>
            <person name="Behringer M."/>
            <person name="Debat H.J."/>
            <person name="Wong I."/>
            <person name="Day J.C."/>
            <person name="Suvorov A."/>
            <person name="Silva C.J."/>
            <person name="Stanger-Hall K.F."/>
            <person name="Hall D.W."/>
            <person name="Schmitz R.J."/>
            <person name="Nelson D.R."/>
            <person name="Lewis S.M."/>
            <person name="Shigenobu S."/>
            <person name="Bybee S.M."/>
            <person name="Larracuente A.M."/>
            <person name="Oba Y."/>
            <person name="Weng J.K."/>
        </authorList>
    </citation>
    <scope>NUCLEOTIDE SEQUENCE [LARGE SCALE GENOMIC DNA]</scope>
    <source>
        <strain evidence="5">1611_PpyrPB1</strain>
        <tissue evidence="5">Whole body</tissue>
    </source>
</reference>
<evidence type="ECO:0000313" key="5">
    <source>
        <dbReference type="EMBL" id="KAB0800401.1"/>
    </source>
</evidence>
<dbReference type="EMBL" id="VVIM01000004">
    <property type="protein sequence ID" value="KAB0800401.1"/>
    <property type="molecule type" value="Genomic_DNA"/>
</dbReference>
<keyword evidence="1" id="KW-1015">Disulfide bond</keyword>
<dbReference type="GO" id="GO:0004222">
    <property type="term" value="F:metalloendopeptidase activity"/>
    <property type="evidence" value="ECO:0007669"/>
    <property type="project" value="InterPro"/>
</dbReference>
<dbReference type="AlphaFoldDB" id="A0A5N4AST5"/>
<dbReference type="Pfam" id="PF01421">
    <property type="entry name" value="Reprolysin"/>
    <property type="match status" value="1"/>
</dbReference>
<dbReference type="InterPro" id="IPR024079">
    <property type="entry name" value="MetalloPept_cat_dom_sf"/>
</dbReference>
<accession>A0A5N4AST5</accession>
<gene>
    <name evidence="5" type="ORF">PPYR_06141</name>
</gene>
<feature type="binding site" evidence="2">
    <location>
        <position position="379"/>
    </location>
    <ligand>
        <name>Zn(2+)</name>
        <dbReference type="ChEBI" id="CHEBI:29105"/>
        <note>catalytic</note>
    </ligand>
</feature>
<dbReference type="Gene3D" id="3.40.390.10">
    <property type="entry name" value="Collagenase (Catalytic Domain)"/>
    <property type="match status" value="1"/>
</dbReference>
<dbReference type="Pfam" id="PF01562">
    <property type="entry name" value="Pep_M12B_propep"/>
    <property type="match status" value="1"/>
</dbReference>
<dbReference type="InParanoid" id="A0A5N4AST5"/>
<organism evidence="5 6">
    <name type="scientific">Photinus pyralis</name>
    <name type="common">Common eastern firefly</name>
    <name type="synonym">Lampyris pyralis</name>
    <dbReference type="NCBI Taxonomy" id="7054"/>
    <lineage>
        <taxon>Eukaryota</taxon>
        <taxon>Metazoa</taxon>
        <taxon>Ecdysozoa</taxon>
        <taxon>Arthropoda</taxon>
        <taxon>Hexapoda</taxon>
        <taxon>Insecta</taxon>
        <taxon>Pterygota</taxon>
        <taxon>Neoptera</taxon>
        <taxon>Endopterygota</taxon>
        <taxon>Coleoptera</taxon>
        <taxon>Polyphaga</taxon>
        <taxon>Elateriformia</taxon>
        <taxon>Elateroidea</taxon>
        <taxon>Lampyridae</taxon>
        <taxon>Lampyrinae</taxon>
        <taxon>Photinus</taxon>
    </lineage>
</organism>
<dbReference type="GO" id="GO:0006508">
    <property type="term" value="P:proteolysis"/>
    <property type="evidence" value="ECO:0007669"/>
    <property type="project" value="InterPro"/>
</dbReference>
<dbReference type="GO" id="GO:0046872">
    <property type="term" value="F:metal ion binding"/>
    <property type="evidence" value="ECO:0007669"/>
    <property type="project" value="UniProtKB-KW"/>
</dbReference>
<comment type="caution">
    <text evidence="5">The sequence shown here is derived from an EMBL/GenBank/DDBJ whole genome shotgun (WGS) entry which is preliminary data.</text>
</comment>
<evidence type="ECO:0000256" key="2">
    <source>
        <dbReference type="PROSITE-ProRule" id="PRU00276"/>
    </source>
</evidence>
<keyword evidence="2" id="KW-0479">Metal-binding</keyword>
<dbReference type="PANTHER" id="PTHR11905:SF256">
    <property type="entry name" value="PEPTIDASE M12B DOMAIN-CONTAINING PROTEIN"/>
    <property type="match status" value="1"/>
</dbReference>
<evidence type="ECO:0000256" key="3">
    <source>
        <dbReference type="SAM" id="SignalP"/>
    </source>
</evidence>
<dbReference type="InterPro" id="IPR002870">
    <property type="entry name" value="Peptidase_M12B_N"/>
</dbReference>
<dbReference type="Proteomes" id="UP000327044">
    <property type="component" value="Unassembled WGS sequence"/>
</dbReference>
<feature type="binding site" evidence="2">
    <location>
        <position position="383"/>
    </location>
    <ligand>
        <name>Zn(2+)</name>
        <dbReference type="ChEBI" id="CHEBI:29105"/>
        <note>catalytic</note>
    </ligand>
</feature>
<protein>
    <recommendedName>
        <fullName evidence="4">Peptidase M12B domain-containing protein</fullName>
    </recommendedName>
</protein>
<feature type="active site" evidence="2">
    <location>
        <position position="380"/>
    </location>
</feature>
<feature type="domain" description="Peptidase M12B" evidence="4">
    <location>
        <begin position="232"/>
        <end position="431"/>
    </location>
</feature>
<dbReference type="PROSITE" id="PS50215">
    <property type="entry name" value="ADAM_MEPRO"/>
    <property type="match status" value="1"/>
</dbReference>
<evidence type="ECO:0000313" key="6">
    <source>
        <dbReference type="Proteomes" id="UP000327044"/>
    </source>
</evidence>
<keyword evidence="2" id="KW-0862">Zinc</keyword>
<name>A0A5N4AST5_PHOPY</name>